<accession>A0A9W6R917</accession>
<protein>
    <submittedName>
        <fullName evidence="3">Short-chain dehydrogenase</fullName>
    </submittedName>
</protein>
<dbReference type="Gene3D" id="3.40.50.720">
    <property type="entry name" value="NAD(P)-binding Rossmann-like Domain"/>
    <property type="match status" value="1"/>
</dbReference>
<dbReference type="InterPro" id="IPR036291">
    <property type="entry name" value="NAD(P)-bd_dom_sf"/>
</dbReference>
<dbReference type="AlphaFoldDB" id="A0A9W6R917"/>
<dbReference type="Pfam" id="PF13561">
    <property type="entry name" value="adh_short_C2"/>
    <property type="match status" value="1"/>
</dbReference>
<keyword evidence="4" id="KW-1185">Reference proteome</keyword>
<dbReference type="PRINTS" id="PR00081">
    <property type="entry name" value="GDHRDH"/>
</dbReference>
<dbReference type="PANTHER" id="PTHR42760">
    <property type="entry name" value="SHORT-CHAIN DEHYDROGENASES/REDUCTASES FAMILY MEMBER"/>
    <property type="match status" value="1"/>
</dbReference>
<comment type="similarity">
    <text evidence="1">Belongs to the short-chain dehydrogenases/reductases (SDR) family.</text>
</comment>
<organism evidence="3 4">
    <name type="scientific">Amycolatopsis taiwanensis</name>
    <dbReference type="NCBI Taxonomy" id="342230"/>
    <lineage>
        <taxon>Bacteria</taxon>
        <taxon>Bacillati</taxon>
        <taxon>Actinomycetota</taxon>
        <taxon>Actinomycetes</taxon>
        <taxon>Pseudonocardiales</taxon>
        <taxon>Pseudonocardiaceae</taxon>
        <taxon>Amycolatopsis</taxon>
    </lineage>
</organism>
<evidence type="ECO:0000313" key="4">
    <source>
        <dbReference type="Proteomes" id="UP001165136"/>
    </source>
</evidence>
<dbReference type="RefSeq" id="WP_027944088.1">
    <property type="nucleotide sequence ID" value="NZ_BSTI01000023.1"/>
</dbReference>
<dbReference type="GO" id="GO:0016616">
    <property type="term" value="F:oxidoreductase activity, acting on the CH-OH group of donors, NAD or NADP as acceptor"/>
    <property type="evidence" value="ECO:0007669"/>
    <property type="project" value="TreeGrafter"/>
</dbReference>
<dbReference type="EMBL" id="BSTI01000023">
    <property type="protein sequence ID" value="GLY70500.1"/>
    <property type="molecule type" value="Genomic_DNA"/>
</dbReference>
<keyword evidence="2" id="KW-0560">Oxidoreductase</keyword>
<reference evidence="3" key="1">
    <citation type="submission" date="2023-03" db="EMBL/GenBank/DDBJ databases">
        <title>Amycolatopsis taiwanensis NBRC 103393.</title>
        <authorList>
            <person name="Ichikawa N."/>
            <person name="Sato H."/>
            <person name="Tonouchi N."/>
        </authorList>
    </citation>
    <scope>NUCLEOTIDE SEQUENCE</scope>
    <source>
        <strain evidence="3">NBRC 103393</strain>
    </source>
</reference>
<sequence length="268" mass="26246">MAGRFDGTVAVVFGAARPPGIGRATALRLAGEGALVACLDHTGAAGSDVDTTAVSRAALEAVVGEIIDASGTAIGIPVDTTDEDSVRAGLAEAERVLGPIGAGAYLGGGTGPGNGALLRLPLEEFDATIRLNLRGALIAMRGLAGRMPDGGAIVALSSHAVRSRPATFGAFAAAKAGVESLVGSLARELAASGVRVNAVSPLGIGGGAVNPGLAATAGGSPPMPDWISDRIPLGRLQSADETAAAVTYLLSEDASFITGQTLSVTGGA</sequence>
<proteinExistence type="inferred from homology"/>
<dbReference type="InterPro" id="IPR002347">
    <property type="entry name" value="SDR_fam"/>
</dbReference>
<gene>
    <name evidence="3" type="ORF">Atai01_71190</name>
</gene>
<name>A0A9W6R917_9PSEU</name>
<dbReference type="Proteomes" id="UP001165136">
    <property type="component" value="Unassembled WGS sequence"/>
</dbReference>
<evidence type="ECO:0000313" key="3">
    <source>
        <dbReference type="EMBL" id="GLY70500.1"/>
    </source>
</evidence>
<evidence type="ECO:0000256" key="1">
    <source>
        <dbReference type="ARBA" id="ARBA00006484"/>
    </source>
</evidence>
<dbReference type="CDD" id="cd05233">
    <property type="entry name" value="SDR_c"/>
    <property type="match status" value="1"/>
</dbReference>
<dbReference type="PANTHER" id="PTHR42760:SF133">
    <property type="entry name" value="3-OXOACYL-[ACYL-CARRIER-PROTEIN] REDUCTASE"/>
    <property type="match status" value="1"/>
</dbReference>
<dbReference type="SUPFAM" id="SSF51735">
    <property type="entry name" value="NAD(P)-binding Rossmann-fold domains"/>
    <property type="match status" value="1"/>
</dbReference>
<comment type="caution">
    <text evidence="3">The sequence shown here is derived from an EMBL/GenBank/DDBJ whole genome shotgun (WGS) entry which is preliminary data.</text>
</comment>
<evidence type="ECO:0000256" key="2">
    <source>
        <dbReference type="ARBA" id="ARBA00023002"/>
    </source>
</evidence>